<accession>A0A445C7Q1</accession>
<dbReference type="EMBL" id="SDMP01000007">
    <property type="protein sequence ID" value="RYR46976.1"/>
    <property type="molecule type" value="Genomic_DNA"/>
</dbReference>
<organism evidence="2 3">
    <name type="scientific">Arachis hypogaea</name>
    <name type="common">Peanut</name>
    <dbReference type="NCBI Taxonomy" id="3818"/>
    <lineage>
        <taxon>Eukaryota</taxon>
        <taxon>Viridiplantae</taxon>
        <taxon>Streptophyta</taxon>
        <taxon>Embryophyta</taxon>
        <taxon>Tracheophyta</taxon>
        <taxon>Spermatophyta</taxon>
        <taxon>Magnoliopsida</taxon>
        <taxon>eudicotyledons</taxon>
        <taxon>Gunneridae</taxon>
        <taxon>Pentapetalae</taxon>
        <taxon>rosids</taxon>
        <taxon>fabids</taxon>
        <taxon>Fabales</taxon>
        <taxon>Fabaceae</taxon>
        <taxon>Papilionoideae</taxon>
        <taxon>50 kb inversion clade</taxon>
        <taxon>dalbergioids sensu lato</taxon>
        <taxon>Dalbergieae</taxon>
        <taxon>Pterocarpus clade</taxon>
        <taxon>Arachis</taxon>
    </lineage>
</organism>
<protein>
    <submittedName>
        <fullName evidence="2">Uncharacterized protein</fullName>
    </submittedName>
</protein>
<evidence type="ECO:0000313" key="3">
    <source>
        <dbReference type="Proteomes" id="UP000289738"/>
    </source>
</evidence>
<keyword evidence="1" id="KW-0812">Transmembrane</keyword>
<keyword evidence="3" id="KW-1185">Reference proteome</keyword>
<evidence type="ECO:0000313" key="2">
    <source>
        <dbReference type="EMBL" id="RYR46976.1"/>
    </source>
</evidence>
<feature type="transmembrane region" description="Helical" evidence="1">
    <location>
        <begin position="12"/>
        <end position="35"/>
    </location>
</feature>
<sequence>MEKCYFDKSDGISLLLTIASANMSWLLSSNFLSYFFTLQAIRLNKDLTLHTLERILYLTHEILILLCVKSWNPIYVH</sequence>
<name>A0A445C7Q1_ARAHY</name>
<dbReference type="Proteomes" id="UP000289738">
    <property type="component" value="Chromosome A07"/>
</dbReference>
<reference evidence="2 3" key="1">
    <citation type="submission" date="2019-01" db="EMBL/GenBank/DDBJ databases">
        <title>Sequencing of cultivated peanut Arachis hypogaea provides insights into genome evolution and oil improvement.</title>
        <authorList>
            <person name="Chen X."/>
        </authorList>
    </citation>
    <scope>NUCLEOTIDE SEQUENCE [LARGE SCALE GENOMIC DNA]</scope>
    <source>
        <strain evidence="3">cv. Fuhuasheng</strain>
        <tissue evidence="2">Leaves</tissue>
    </source>
</reference>
<proteinExistence type="predicted"/>
<keyword evidence="1" id="KW-0472">Membrane</keyword>
<keyword evidence="1" id="KW-1133">Transmembrane helix</keyword>
<comment type="caution">
    <text evidence="2">The sequence shown here is derived from an EMBL/GenBank/DDBJ whole genome shotgun (WGS) entry which is preliminary data.</text>
</comment>
<evidence type="ECO:0000256" key="1">
    <source>
        <dbReference type="SAM" id="Phobius"/>
    </source>
</evidence>
<dbReference type="AlphaFoldDB" id="A0A445C7Q1"/>
<gene>
    <name evidence="2" type="ORF">Ahy_A07g032872</name>
</gene>